<proteinExistence type="predicted"/>
<reference evidence="1 2" key="1">
    <citation type="journal article" date="2023" name="Nat. Commun.">
        <title>Origin of minicircular mitochondrial genomes in red algae.</title>
        <authorList>
            <person name="Lee Y."/>
            <person name="Cho C.H."/>
            <person name="Lee Y.M."/>
            <person name="Park S.I."/>
            <person name="Yang J.H."/>
            <person name="West J.A."/>
            <person name="Bhattacharya D."/>
            <person name="Yoon H.S."/>
        </authorList>
    </citation>
    <scope>NUCLEOTIDE SEQUENCE [LARGE SCALE GENOMIC DNA]</scope>
    <source>
        <strain evidence="1 2">CCMP1338</strain>
        <tissue evidence="1">Whole cell</tissue>
    </source>
</reference>
<protein>
    <recommendedName>
        <fullName evidence="3">Chlorophyll a-b binding protein, chloroplastic</fullName>
    </recommendedName>
</protein>
<evidence type="ECO:0000313" key="1">
    <source>
        <dbReference type="EMBL" id="KAJ8901122.1"/>
    </source>
</evidence>
<name>A0AAV8UIM3_9RHOD</name>
<evidence type="ECO:0000313" key="2">
    <source>
        <dbReference type="Proteomes" id="UP001157974"/>
    </source>
</evidence>
<dbReference type="EMBL" id="JAMWBK010000012">
    <property type="protein sequence ID" value="KAJ8901122.1"/>
    <property type="molecule type" value="Genomic_DNA"/>
</dbReference>
<sequence>MAFVGGSSFLGAKVGPVSAVSKRPTVSRSSKSVVTMVAQHDEDYYSPTPGFNIFNEQLNGRLAMVGFGIGVGTEIFNPLHPTIVQQIQIIMSNFTLTIS</sequence>
<dbReference type="AlphaFoldDB" id="A0AAV8UIM3"/>
<dbReference type="SUPFAM" id="SSF103511">
    <property type="entry name" value="Chlorophyll a-b binding protein"/>
    <property type="match status" value="1"/>
</dbReference>
<accession>A0AAV8UIM3</accession>
<gene>
    <name evidence="1" type="ORF">NDN08_004982</name>
</gene>
<keyword evidence="2" id="KW-1185">Reference proteome</keyword>
<dbReference type="Proteomes" id="UP001157974">
    <property type="component" value="Unassembled WGS sequence"/>
</dbReference>
<evidence type="ECO:0008006" key="3">
    <source>
        <dbReference type="Google" id="ProtNLM"/>
    </source>
</evidence>
<organism evidence="1 2">
    <name type="scientific">Rhodosorus marinus</name>
    <dbReference type="NCBI Taxonomy" id="101924"/>
    <lineage>
        <taxon>Eukaryota</taxon>
        <taxon>Rhodophyta</taxon>
        <taxon>Stylonematophyceae</taxon>
        <taxon>Stylonematales</taxon>
        <taxon>Stylonemataceae</taxon>
        <taxon>Rhodosorus</taxon>
    </lineage>
</organism>
<comment type="caution">
    <text evidence="1">The sequence shown here is derived from an EMBL/GenBank/DDBJ whole genome shotgun (WGS) entry which is preliminary data.</text>
</comment>